<accession>A0A811JUH0</accession>
<keyword evidence="8" id="KW-0663">Pyridoxal phosphate</keyword>
<dbReference type="SUPFAM" id="SSF53383">
    <property type="entry name" value="PLP-dependent transferases"/>
    <property type="match status" value="1"/>
</dbReference>
<comment type="cofactor">
    <cofactor evidence="1">
        <name>pyridoxal 5'-phosphate</name>
        <dbReference type="ChEBI" id="CHEBI:597326"/>
    </cofactor>
</comment>
<dbReference type="GO" id="GO:0030170">
    <property type="term" value="F:pyridoxal phosphate binding"/>
    <property type="evidence" value="ECO:0007669"/>
    <property type="project" value="TreeGrafter"/>
</dbReference>
<evidence type="ECO:0000256" key="4">
    <source>
        <dbReference type="ARBA" id="ARBA00013030"/>
    </source>
</evidence>
<dbReference type="InterPro" id="IPR015422">
    <property type="entry name" value="PyrdxlP-dep_Trfase_small"/>
</dbReference>
<dbReference type="PANTHER" id="PTHR43247:SF1">
    <property type="entry name" value="PHOSPHOSERINE AMINOTRANSFERASE"/>
    <property type="match status" value="1"/>
</dbReference>
<evidence type="ECO:0000256" key="6">
    <source>
        <dbReference type="ARBA" id="ARBA00022605"/>
    </source>
</evidence>
<dbReference type="FunFam" id="3.40.640.10:FF:000010">
    <property type="entry name" value="Phosphoserine aminotransferase"/>
    <property type="match status" value="1"/>
</dbReference>
<dbReference type="GO" id="GO:0004648">
    <property type="term" value="F:O-phospho-L-serine:2-oxoglutarate aminotransferase activity"/>
    <property type="evidence" value="ECO:0007669"/>
    <property type="project" value="UniProtKB-EC"/>
</dbReference>
<evidence type="ECO:0000259" key="12">
    <source>
        <dbReference type="Pfam" id="PF00266"/>
    </source>
</evidence>
<name>A0A811JUH0_9BILA</name>
<keyword evidence="9" id="KW-0718">Serine biosynthesis</keyword>
<evidence type="ECO:0000256" key="9">
    <source>
        <dbReference type="ARBA" id="ARBA00023299"/>
    </source>
</evidence>
<dbReference type="HAMAP" id="MF_00160">
    <property type="entry name" value="SerC_aminotrans_5"/>
    <property type="match status" value="1"/>
</dbReference>
<dbReference type="InterPro" id="IPR015424">
    <property type="entry name" value="PyrdxlP-dep_Trfase"/>
</dbReference>
<feature type="domain" description="Aminotransferase class V" evidence="12">
    <location>
        <begin position="7"/>
        <end position="355"/>
    </location>
</feature>
<evidence type="ECO:0000256" key="5">
    <source>
        <dbReference type="ARBA" id="ARBA00022576"/>
    </source>
</evidence>
<dbReference type="GO" id="GO:0005737">
    <property type="term" value="C:cytoplasm"/>
    <property type="evidence" value="ECO:0007669"/>
    <property type="project" value="TreeGrafter"/>
</dbReference>
<evidence type="ECO:0000256" key="2">
    <source>
        <dbReference type="ARBA" id="ARBA00005099"/>
    </source>
</evidence>
<comment type="catalytic activity">
    <reaction evidence="11">
        <text>O-phospho-L-serine + 2-oxoglutarate = 3-phosphooxypyruvate + L-glutamate</text>
        <dbReference type="Rhea" id="RHEA:14329"/>
        <dbReference type="ChEBI" id="CHEBI:16810"/>
        <dbReference type="ChEBI" id="CHEBI:18110"/>
        <dbReference type="ChEBI" id="CHEBI:29985"/>
        <dbReference type="ChEBI" id="CHEBI:57524"/>
        <dbReference type="EC" id="2.6.1.52"/>
    </reaction>
</comment>
<organism evidence="13 14">
    <name type="scientific">Bursaphelenchus okinawaensis</name>
    <dbReference type="NCBI Taxonomy" id="465554"/>
    <lineage>
        <taxon>Eukaryota</taxon>
        <taxon>Metazoa</taxon>
        <taxon>Ecdysozoa</taxon>
        <taxon>Nematoda</taxon>
        <taxon>Chromadorea</taxon>
        <taxon>Rhabditida</taxon>
        <taxon>Tylenchina</taxon>
        <taxon>Tylenchomorpha</taxon>
        <taxon>Aphelenchoidea</taxon>
        <taxon>Aphelenchoididae</taxon>
        <taxon>Bursaphelenchus</taxon>
    </lineage>
</organism>
<dbReference type="Gene3D" id="3.40.640.10">
    <property type="entry name" value="Type I PLP-dependent aspartate aminotransferase-like (Major domain)"/>
    <property type="match status" value="1"/>
</dbReference>
<proteinExistence type="inferred from homology"/>
<dbReference type="Gene3D" id="3.90.1150.10">
    <property type="entry name" value="Aspartate Aminotransferase, domain 1"/>
    <property type="match status" value="1"/>
</dbReference>
<comment type="pathway">
    <text evidence="2">Amino-acid biosynthesis; L-serine biosynthesis; L-serine from 3-phospho-D-glycerate: step 2/3.</text>
</comment>
<dbReference type="AlphaFoldDB" id="A0A811JUH0"/>
<comment type="caution">
    <text evidence="13">The sequence shown here is derived from an EMBL/GenBank/DDBJ whole genome shotgun (WGS) entry which is preliminary data.</text>
</comment>
<protein>
    <recommendedName>
        <fullName evidence="4">phosphoserine transaminase</fullName>
        <ecNumber evidence="4">2.6.1.52</ecNumber>
    </recommendedName>
</protein>
<dbReference type="EMBL" id="CAJFDH010000001">
    <property type="protein sequence ID" value="CAD5206914.1"/>
    <property type="molecule type" value="Genomic_DNA"/>
</dbReference>
<dbReference type="Proteomes" id="UP000783686">
    <property type="component" value="Unassembled WGS sequence"/>
</dbReference>
<evidence type="ECO:0000313" key="13">
    <source>
        <dbReference type="EMBL" id="CAD5206914.1"/>
    </source>
</evidence>
<keyword evidence="14" id="KW-1185">Reference proteome</keyword>
<comment type="similarity">
    <text evidence="3">Belongs to the class-V pyridoxal-phosphate-dependent aminotransferase family. SerC subfamily.</text>
</comment>
<dbReference type="Proteomes" id="UP000614601">
    <property type="component" value="Unassembled WGS sequence"/>
</dbReference>
<dbReference type="EMBL" id="CAJFCW020000001">
    <property type="protein sequence ID" value="CAG9083631.1"/>
    <property type="molecule type" value="Genomic_DNA"/>
</dbReference>
<dbReference type="UniPathway" id="UPA00244">
    <property type="reaction ID" value="UER00311"/>
</dbReference>
<comment type="catalytic activity">
    <reaction evidence="10">
        <text>4-(phosphooxy)-L-threonine + 2-oxoglutarate = (R)-3-hydroxy-2-oxo-4-phosphooxybutanoate + L-glutamate</text>
        <dbReference type="Rhea" id="RHEA:16573"/>
        <dbReference type="ChEBI" id="CHEBI:16810"/>
        <dbReference type="ChEBI" id="CHEBI:29985"/>
        <dbReference type="ChEBI" id="CHEBI:58452"/>
        <dbReference type="ChEBI" id="CHEBI:58538"/>
        <dbReference type="EC" id="2.6.1.52"/>
    </reaction>
</comment>
<dbReference type="InterPro" id="IPR022278">
    <property type="entry name" value="Pser_aminoTfrase"/>
</dbReference>
<dbReference type="UniPathway" id="UPA00135">
    <property type="reaction ID" value="UER00197"/>
</dbReference>
<dbReference type="GO" id="GO:0006564">
    <property type="term" value="P:L-serine biosynthetic process"/>
    <property type="evidence" value="ECO:0007669"/>
    <property type="project" value="UniProtKB-KW"/>
</dbReference>
<evidence type="ECO:0000256" key="10">
    <source>
        <dbReference type="ARBA" id="ARBA00047630"/>
    </source>
</evidence>
<evidence type="ECO:0000256" key="3">
    <source>
        <dbReference type="ARBA" id="ARBA00006904"/>
    </source>
</evidence>
<evidence type="ECO:0000256" key="11">
    <source>
        <dbReference type="ARBA" id="ARBA00049007"/>
    </source>
</evidence>
<evidence type="ECO:0000256" key="7">
    <source>
        <dbReference type="ARBA" id="ARBA00022679"/>
    </source>
</evidence>
<keyword evidence="6" id="KW-0028">Amino-acid biosynthesis</keyword>
<evidence type="ECO:0000256" key="8">
    <source>
        <dbReference type="ARBA" id="ARBA00022898"/>
    </source>
</evidence>
<dbReference type="FunFam" id="3.90.1150.10:FF:000006">
    <property type="entry name" value="Phosphoserine aminotransferase"/>
    <property type="match status" value="1"/>
</dbReference>
<sequence>MTARKLNFGAGPAKLPESVLEHAQKELFDFNGLGLSVLEISHRSPEFKKIIGDAGTLLRELLSIPDNYEVLFMHGGGSGQFAAIPLNLRSLSTTTPPSADYLITGAWSQKAAKEAEKYIHVNKVSSCSSHDTIPPASEWKTSTEAAYLWYCANETIHGVEFKDTPEVPEGVNLVADISSNILSSPIDVAKHAAIIAGTQKNLGIGGLTIVIIRRDLIGRHDPQTPGILNYADIHKNESLYNTPCVFAVYITKLVLEWIKNNGGLEEMSNDAEYKSSLIYDIIDHSNGFYTSPVQKSVRSRMNIPFRIKGNDEKLEEKFLAEAKAKGMIALKGHRSVGGIRASLYNAITKKEAETLASFMKEFQSKN</sequence>
<reference evidence="13" key="1">
    <citation type="submission" date="2020-09" db="EMBL/GenBank/DDBJ databases">
        <authorList>
            <person name="Kikuchi T."/>
        </authorList>
    </citation>
    <scope>NUCLEOTIDE SEQUENCE</scope>
    <source>
        <strain evidence="13">SH1</strain>
    </source>
</reference>
<dbReference type="NCBIfam" id="NF003764">
    <property type="entry name" value="PRK05355.1"/>
    <property type="match status" value="1"/>
</dbReference>
<dbReference type="EC" id="2.6.1.52" evidence="4"/>
<dbReference type="InterPro" id="IPR000192">
    <property type="entry name" value="Aminotrans_V_dom"/>
</dbReference>
<keyword evidence="5" id="KW-0032">Aminotransferase</keyword>
<keyword evidence="7" id="KW-0808">Transferase</keyword>
<dbReference type="NCBIfam" id="TIGR01364">
    <property type="entry name" value="serC_1"/>
    <property type="match status" value="1"/>
</dbReference>
<dbReference type="InterPro" id="IPR015421">
    <property type="entry name" value="PyrdxlP-dep_Trfase_major"/>
</dbReference>
<dbReference type="PIRSF" id="PIRSF000525">
    <property type="entry name" value="SerC"/>
    <property type="match status" value="1"/>
</dbReference>
<dbReference type="Pfam" id="PF00266">
    <property type="entry name" value="Aminotran_5"/>
    <property type="match status" value="1"/>
</dbReference>
<dbReference type="OrthoDB" id="1703350at2759"/>
<dbReference type="PANTHER" id="PTHR43247">
    <property type="entry name" value="PHOSPHOSERINE AMINOTRANSFERASE"/>
    <property type="match status" value="1"/>
</dbReference>
<evidence type="ECO:0000256" key="1">
    <source>
        <dbReference type="ARBA" id="ARBA00001933"/>
    </source>
</evidence>
<gene>
    <name evidence="13" type="ORF">BOKJ2_LOCUS1598</name>
</gene>
<evidence type="ECO:0000313" key="14">
    <source>
        <dbReference type="Proteomes" id="UP000614601"/>
    </source>
</evidence>